<sequence>MIPNRRLTLGITWTNSHDSNVGRPPTFTTVATFLQLAMPLHLHYLWRNQMRANVIPAGLKHRVVDASLRSMLNQHHYSSLSSVTPWWVSSNASEWYPRWERIPPGAWDLLLSKKKIIPSTTLSSSTSITRSALFQWAHTLYLKKSVTISTTILCIIREQKVVSIPDALTKLAANPLKDWTTSDVDDAYRFTLSMATNVVRQANEHVFGDKEQVSSIVGRKIDVIMEHDELGLSASEWTVLLRNSITRIFESMHVCSYKYYDYLLMNLRNNDISILSMKWTGSERKLVSMKRYNDYFVATNIRDMYLPMTLDDITVVISIKHSLYYYIGSMNILSYEKQSVALYLDKED</sequence>
<evidence type="ECO:0000313" key="1">
    <source>
        <dbReference type="EMBL" id="KAG2217717.1"/>
    </source>
</evidence>
<dbReference type="Proteomes" id="UP000646827">
    <property type="component" value="Unassembled WGS sequence"/>
</dbReference>
<reference evidence="1 2" key="1">
    <citation type="submission" date="2020-12" db="EMBL/GenBank/DDBJ databases">
        <title>Metabolic potential, ecology and presence of endohyphal bacteria is reflected in genomic diversity of Mucoromycotina.</title>
        <authorList>
            <person name="Muszewska A."/>
            <person name="Okrasinska A."/>
            <person name="Steczkiewicz K."/>
            <person name="Drgas O."/>
            <person name="Orlowska M."/>
            <person name="Perlinska-Lenart U."/>
            <person name="Aleksandrzak-Piekarczyk T."/>
            <person name="Szatraj K."/>
            <person name="Zielenkiewicz U."/>
            <person name="Pilsyk S."/>
            <person name="Malc E."/>
            <person name="Mieczkowski P."/>
            <person name="Kruszewska J.S."/>
            <person name="Biernat P."/>
            <person name="Pawlowska J."/>
        </authorList>
    </citation>
    <scope>NUCLEOTIDE SEQUENCE [LARGE SCALE GENOMIC DNA]</scope>
    <source>
        <strain evidence="1 2">CBS 142.35</strain>
    </source>
</reference>
<comment type="caution">
    <text evidence="1">The sequence shown here is derived from an EMBL/GenBank/DDBJ whole genome shotgun (WGS) entry which is preliminary data.</text>
</comment>
<protein>
    <submittedName>
        <fullName evidence="1">Uncharacterized protein</fullName>
    </submittedName>
</protein>
<proteinExistence type="predicted"/>
<keyword evidence="2" id="KW-1185">Reference proteome</keyword>
<gene>
    <name evidence="1" type="ORF">INT45_009080</name>
</gene>
<dbReference type="OrthoDB" id="2239324at2759"/>
<dbReference type="AlphaFoldDB" id="A0A8H7VG78"/>
<evidence type="ECO:0000313" key="2">
    <source>
        <dbReference type="Proteomes" id="UP000646827"/>
    </source>
</evidence>
<dbReference type="EMBL" id="JAEPRB010000278">
    <property type="protein sequence ID" value="KAG2217717.1"/>
    <property type="molecule type" value="Genomic_DNA"/>
</dbReference>
<organism evidence="1 2">
    <name type="scientific">Circinella minor</name>
    <dbReference type="NCBI Taxonomy" id="1195481"/>
    <lineage>
        <taxon>Eukaryota</taxon>
        <taxon>Fungi</taxon>
        <taxon>Fungi incertae sedis</taxon>
        <taxon>Mucoromycota</taxon>
        <taxon>Mucoromycotina</taxon>
        <taxon>Mucoromycetes</taxon>
        <taxon>Mucorales</taxon>
        <taxon>Lichtheimiaceae</taxon>
        <taxon>Circinella</taxon>
    </lineage>
</organism>
<accession>A0A8H7VG78</accession>
<name>A0A8H7VG78_9FUNG</name>